<dbReference type="Proteomes" id="UP000631421">
    <property type="component" value="Unassembled WGS sequence"/>
</dbReference>
<evidence type="ECO:0000313" key="2">
    <source>
        <dbReference type="Proteomes" id="UP000631421"/>
    </source>
</evidence>
<dbReference type="RefSeq" id="WP_190352172.1">
    <property type="nucleotide sequence ID" value="NZ_JACJPY010000065.1"/>
</dbReference>
<gene>
    <name evidence="1" type="ORF">H6F44_16740</name>
</gene>
<evidence type="ECO:0000313" key="1">
    <source>
        <dbReference type="EMBL" id="MBD2151756.1"/>
    </source>
</evidence>
<sequence length="36" mass="4166">MVTKKQTYRVSFHLANGLTTIEILEEYPELEPEDIG</sequence>
<dbReference type="AlphaFoldDB" id="A0A926UVT3"/>
<dbReference type="InterPro" id="IPR007367">
    <property type="entry name" value="DUF433"/>
</dbReference>
<dbReference type="Pfam" id="PF04255">
    <property type="entry name" value="DUF433"/>
    <property type="match status" value="1"/>
</dbReference>
<organism evidence="1 2">
    <name type="scientific">Pseudanabaena cinerea FACHB-1277</name>
    <dbReference type="NCBI Taxonomy" id="2949581"/>
    <lineage>
        <taxon>Bacteria</taxon>
        <taxon>Bacillati</taxon>
        <taxon>Cyanobacteriota</taxon>
        <taxon>Cyanophyceae</taxon>
        <taxon>Pseudanabaenales</taxon>
        <taxon>Pseudanabaenaceae</taxon>
        <taxon>Pseudanabaena</taxon>
        <taxon>Pseudanabaena cinerea</taxon>
    </lineage>
</organism>
<name>A0A926UVT3_9CYAN</name>
<reference evidence="1" key="1">
    <citation type="journal article" date="2015" name="ISME J.">
        <title>Draft Genome Sequence of Streptomyces incarnatus NRRL8089, which Produces the Nucleoside Antibiotic Sinefungin.</title>
        <authorList>
            <person name="Oshima K."/>
            <person name="Hattori M."/>
            <person name="Shimizu H."/>
            <person name="Fukuda K."/>
            <person name="Nemoto M."/>
            <person name="Inagaki K."/>
            <person name="Tamura T."/>
        </authorList>
    </citation>
    <scope>NUCLEOTIDE SEQUENCE</scope>
    <source>
        <strain evidence="1">FACHB-1277</strain>
    </source>
</reference>
<reference evidence="1" key="2">
    <citation type="submission" date="2020-08" db="EMBL/GenBank/DDBJ databases">
        <authorList>
            <person name="Chen M."/>
            <person name="Teng W."/>
            <person name="Zhao L."/>
            <person name="Hu C."/>
            <person name="Zhou Y."/>
            <person name="Han B."/>
            <person name="Song L."/>
            <person name="Shu W."/>
        </authorList>
    </citation>
    <scope>NUCLEOTIDE SEQUENCE</scope>
    <source>
        <strain evidence="1">FACHB-1277</strain>
    </source>
</reference>
<comment type="caution">
    <text evidence="1">The sequence shown here is derived from an EMBL/GenBank/DDBJ whole genome shotgun (WGS) entry which is preliminary data.</text>
</comment>
<protein>
    <submittedName>
        <fullName evidence="1">DUF433 domain-containing protein</fullName>
    </submittedName>
</protein>
<accession>A0A926UVT3</accession>
<keyword evidence="2" id="KW-1185">Reference proteome</keyword>
<dbReference type="EMBL" id="JACJPY010000065">
    <property type="protein sequence ID" value="MBD2151756.1"/>
    <property type="molecule type" value="Genomic_DNA"/>
</dbReference>
<proteinExistence type="predicted"/>